<evidence type="ECO:0000313" key="3">
    <source>
        <dbReference type="Proteomes" id="UP000664369"/>
    </source>
</evidence>
<keyword evidence="3" id="KW-1185">Reference proteome</keyword>
<keyword evidence="1" id="KW-0472">Membrane</keyword>
<gene>
    <name evidence="2" type="ORF">J4E00_03380</name>
</gene>
<evidence type="ECO:0000313" key="2">
    <source>
        <dbReference type="EMBL" id="MBO2008076.1"/>
    </source>
</evidence>
<name>A0ABS3QAD9_9BACT</name>
<dbReference type="RefSeq" id="WP_208173595.1">
    <property type="nucleotide sequence ID" value="NZ_JAGETZ010000001.1"/>
</dbReference>
<protein>
    <recommendedName>
        <fullName evidence="4">AsmA-like C-terminal domain-containing protein</fullName>
    </recommendedName>
</protein>
<comment type="caution">
    <text evidence="2">The sequence shown here is derived from an EMBL/GenBank/DDBJ whole genome shotgun (WGS) entry which is preliminary data.</text>
</comment>
<proteinExistence type="predicted"/>
<keyword evidence="1" id="KW-0812">Transmembrane</keyword>
<feature type="transmembrane region" description="Helical" evidence="1">
    <location>
        <begin position="22"/>
        <end position="44"/>
    </location>
</feature>
<organism evidence="2 3">
    <name type="scientific">Hymenobacter negativus</name>
    <dbReference type="NCBI Taxonomy" id="2795026"/>
    <lineage>
        <taxon>Bacteria</taxon>
        <taxon>Pseudomonadati</taxon>
        <taxon>Bacteroidota</taxon>
        <taxon>Cytophagia</taxon>
        <taxon>Cytophagales</taxon>
        <taxon>Hymenobacteraceae</taxon>
        <taxon>Hymenobacter</taxon>
    </lineage>
</organism>
<reference evidence="2 3" key="1">
    <citation type="submission" date="2021-03" db="EMBL/GenBank/DDBJ databases">
        <authorList>
            <person name="Kim M.K."/>
        </authorList>
    </citation>
    <scope>NUCLEOTIDE SEQUENCE [LARGE SCALE GENOMIC DNA]</scope>
    <source>
        <strain evidence="2 3">BT442</strain>
    </source>
</reference>
<sequence>MSETVRPVNSSPAATPAHGRRWGWWLLGIAGLLLAVALVGLHFLDAWLLNTLEKQVNKQTHGQYRLQISDLNTSLMQRAIRLRGVRLRPAAQVADTLPRLRLDAAELNVTGVGLLALLRRGEVPVDSVVLDSVRLDVLALATQPTHNVSQPLHQRLPLKLKGLDINYFGLQHTQVSYLPDSTQTTVRLQRADLSANNLLISSEGAADSQRLGYAEAWSLKLQRSQGRALGHSLALAGLNISTADKRVGLDSVRILPLAASKPGNLRLDLALPRLVLTGLDAAMLQHQHRFRADSLLVQGPRLTMTPAKASSPKPSTAPAFLQGLDVAHLAVRGGYLHLAGTPENPIIRQLEMAATAIHYDSATAANGRSVFFAKAWKVDLGPSQATLAAHAVALSSLHLSTETGTFDLRSLRVRQPVTGQGKPGGVRVNLTLPRLALTGFDAAQLQHQQHFQAKQLELDGAKLLFIPPTQPPPPLWQLLSKVAYRSDLTQLRVRNAEVRIGRWRHSPHICALDLTGREIRIDQAASDESSRIAYARSWQGQSGRLSSPFDPPFYFASTERVKIDTDARLLRFEDMRLKPSYSPVGMNLHKGYQAPAVTLKVASLTLAGLDYPNLVRHGDFRLTRATAQSPRVLIASDGRGPINPNLSKISPEEMRKLPITVDVRRLDLVNGNLYTTYRSPRTPIVGTMSINRFNGSFFNLSNDRRHMTPATPLTGRATTYLQNKCRIDAQISAYVLDPKGRHRVWGSFGPGQFALVNPMTVPTRLVKFKSGDVQRIRFSLQADRQRVTGTMRTEYTGLQMELLGYQDEEMKKTLLKRVISKAANVIVIRDQNPRKRGKLVSGEMSSTREPRFSVFTLWRQGVVSGLFNNVGVPQKLAQKLSESADEAPLPK</sequence>
<evidence type="ECO:0000256" key="1">
    <source>
        <dbReference type="SAM" id="Phobius"/>
    </source>
</evidence>
<dbReference type="Proteomes" id="UP000664369">
    <property type="component" value="Unassembled WGS sequence"/>
</dbReference>
<keyword evidence="1" id="KW-1133">Transmembrane helix</keyword>
<dbReference type="EMBL" id="JAGETZ010000001">
    <property type="protein sequence ID" value="MBO2008076.1"/>
    <property type="molecule type" value="Genomic_DNA"/>
</dbReference>
<accession>A0ABS3QAD9</accession>
<evidence type="ECO:0008006" key="4">
    <source>
        <dbReference type="Google" id="ProtNLM"/>
    </source>
</evidence>